<keyword evidence="2" id="KW-1133">Transmembrane helix</keyword>
<protein>
    <recommendedName>
        <fullName evidence="3">Endoplasmic reticulum vesicle transporter C-terminal domain-containing protein</fullName>
    </recommendedName>
</protein>
<comment type="caution">
    <text evidence="4">The sequence shown here is derived from an EMBL/GenBank/DDBJ whole genome shotgun (WGS) entry which is preliminary data.</text>
</comment>
<comment type="similarity">
    <text evidence="1">Belongs to the ERGIC family.</text>
</comment>
<name>A0AAD1UP67_EUPCR</name>
<keyword evidence="2" id="KW-0472">Membrane</keyword>
<dbReference type="Proteomes" id="UP001295684">
    <property type="component" value="Unassembled WGS sequence"/>
</dbReference>
<keyword evidence="5" id="KW-1185">Reference proteome</keyword>
<reference evidence="4" key="1">
    <citation type="submission" date="2023-07" db="EMBL/GenBank/DDBJ databases">
        <authorList>
            <consortium name="AG Swart"/>
            <person name="Singh M."/>
            <person name="Singh A."/>
            <person name="Seah K."/>
            <person name="Emmerich C."/>
        </authorList>
    </citation>
    <scope>NUCLEOTIDE SEQUENCE</scope>
    <source>
        <strain evidence="4">DP1</strain>
    </source>
</reference>
<evidence type="ECO:0000313" key="5">
    <source>
        <dbReference type="Proteomes" id="UP001295684"/>
    </source>
</evidence>
<feature type="transmembrane region" description="Helical" evidence="2">
    <location>
        <begin position="20"/>
        <end position="41"/>
    </location>
</feature>
<dbReference type="InterPro" id="IPR045888">
    <property type="entry name" value="Erv"/>
</dbReference>
<dbReference type="InterPro" id="IPR012936">
    <property type="entry name" value="Erv_C"/>
</dbReference>
<evidence type="ECO:0000313" key="4">
    <source>
        <dbReference type="EMBL" id="CAI2371058.1"/>
    </source>
</evidence>
<accession>A0AAD1UP67</accession>
<dbReference type="EMBL" id="CAMPGE010012282">
    <property type="protein sequence ID" value="CAI2371058.1"/>
    <property type="molecule type" value="Genomic_DNA"/>
</dbReference>
<dbReference type="PANTHER" id="PTHR10984">
    <property type="entry name" value="ENDOPLASMIC RETICULUM-GOLGI INTERMEDIATE COMPARTMENT PROTEIN"/>
    <property type="match status" value="1"/>
</dbReference>
<feature type="domain" description="Endoplasmic reticulum vesicle transporter C-terminal" evidence="3">
    <location>
        <begin position="144"/>
        <end position="328"/>
    </location>
</feature>
<dbReference type="AlphaFoldDB" id="A0AAD1UP67"/>
<evidence type="ECO:0000256" key="1">
    <source>
        <dbReference type="ARBA" id="ARBA00005648"/>
    </source>
</evidence>
<dbReference type="GO" id="GO:0005783">
    <property type="term" value="C:endoplasmic reticulum"/>
    <property type="evidence" value="ECO:0007669"/>
    <property type="project" value="TreeGrafter"/>
</dbReference>
<sequence length="331" mass="37581">MKNLDFFRTPKSSSTKSTVCGGIISLISLLILMLVVVYQIVNFENKSALQGSLNSVINQVKVENDHIHGNLAIMEMNLTLYDISCLIINPMITSEVDSSIISVNNVFHKVRIFEEDGVTKYLADNTFEEELEKIDDEKEIIDLIKKSFKENESCNLYAKVFVPKTLGSITFATMVNPFVLAFTDAEGYNIVVKKHQFHSLKFKSASQVALMEEDPMFMDAFEEDEGLFDRIGDIDQSEYMNNDEPSHVVYYATAVPHVIYDQSEKKDLYTYSYSLNHNKKKHIDVSGVSLFYDFSPLTMRVTKRTNSYAKLIINISASVCGVYSLFSIFSI</sequence>
<evidence type="ECO:0000256" key="2">
    <source>
        <dbReference type="SAM" id="Phobius"/>
    </source>
</evidence>
<gene>
    <name evidence="4" type="ORF">ECRASSUSDP1_LOCUS12378</name>
</gene>
<dbReference type="GO" id="GO:0030134">
    <property type="term" value="C:COPII-coated ER to Golgi transport vesicle"/>
    <property type="evidence" value="ECO:0007669"/>
    <property type="project" value="TreeGrafter"/>
</dbReference>
<dbReference type="PANTHER" id="PTHR10984:SF25">
    <property type="entry name" value="ENDOPLASMIC RETICULUM-GOLGI INTERMEDIATE COMPARTMENT PROTEIN 3"/>
    <property type="match status" value="1"/>
</dbReference>
<evidence type="ECO:0000259" key="3">
    <source>
        <dbReference type="Pfam" id="PF07970"/>
    </source>
</evidence>
<keyword evidence="2" id="KW-0812">Transmembrane</keyword>
<organism evidence="4 5">
    <name type="scientific">Euplotes crassus</name>
    <dbReference type="NCBI Taxonomy" id="5936"/>
    <lineage>
        <taxon>Eukaryota</taxon>
        <taxon>Sar</taxon>
        <taxon>Alveolata</taxon>
        <taxon>Ciliophora</taxon>
        <taxon>Intramacronucleata</taxon>
        <taxon>Spirotrichea</taxon>
        <taxon>Hypotrichia</taxon>
        <taxon>Euplotida</taxon>
        <taxon>Euplotidae</taxon>
        <taxon>Moneuplotes</taxon>
    </lineage>
</organism>
<dbReference type="Pfam" id="PF07970">
    <property type="entry name" value="COPIIcoated_ERV"/>
    <property type="match status" value="1"/>
</dbReference>
<proteinExistence type="inferred from homology"/>